<proteinExistence type="predicted"/>
<gene>
    <name evidence="1" type="ORF">OEG82_14540</name>
</gene>
<dbReference type="Proteomes" id="UP001081283">
    <property type="component" value="Unassembled WGS sequence"/>
</dbReference>
<accession>A0ABT3YHE3</accession>
<keyword evidence="2" id="KW-1185">Reference proteome</keyword>
<evidence type="ECO:0000313" key="2">
    <source>
        <dbReference type="Proteomes" id="UP001081283"/>
    </source>
</evidence>
<dbReference type="RefSeq" id="WP_267613121.1">
    <property type="nucleotide sequence ID" value="NZ_JAOVZQ010000001.1"/>
</dbReference>
<protein>
    <submittedName>
        <fullName evidence="1">Uncharacterized protein</fullName>
    </submittedName>
</protein>
<organism evidence="1 2">
    <name type="scientific">Hoeflea ulvae</name>
    <dbReference type="NCBI Taxonomy" id="2983764"/>
    <lineage>
        <taxon>Bacteria</taxon>
        <taxon>Pseudomonadati</taxon>
        <taxon>Pseudomonadota</taxon>
        <taxon>Alphaproteobacteria</taxon>
        <taxon>Hyphomicrobiales</taxon>
        <taxon>Rhizobiaceae</taxon>
        <taxon>Hoeflea</taxon>
    </lineage>
</organism>
<sequence>MSVTIRFGQNSPESEIFLTNSALLAASRGIEAAKPAQFSPAPRFCCISVTFAVILRVLPRS</sequence>
<name>A0ABT3YHE3_9HYPH</name>
<comment type="caution">
    <text evidence="1">The sequence shown here is derived from an EMBL/GenBank/DDBJ whole genome shotgun (WGS) entry which is preliminary data.</text>
</comment>
<evidence type="ECO:0000313" key="1">
    <source>
        <dbReference type="EMBL" id="MCY0095232.1"/>
    </source>
</evidence>
<dbReference type="EMBL" id="JAOVZQ010000001">
    <property type="protein sequence ID" value="MCY0095232.1"/>
    <property type="molecule type" value="Genomic_DNA"/>
</dbReference>
<reference evidence="1" key="1">
    <citation type="submission" date="2022-10" db="EMBL/GenBank/DDBJ databases">
        <title>Hoeflea sp. J2-29, isolated from marine algae.</title>
        <authorList>
            <person name="Kristyanto S."/>
            <person name="Kim J.M."/>
            <person name="Jeon C.O."/>
        </authorList>
    </citation>
    <scope>NUCLEOTIDE SEQUENCE</scope>
    <source>
        <strain evidence="1">J2-29</strain>
    </source>
</reference>